<evidence type="ECO:0008006" key="12">
    <source>
        <dbReference type="Google" id="ProtNLM"/>
    </source>
</evidence>
<dbReference type="GO" id="GO:0016020">
    <property type="term" value="C:membrane"/>
    <property type="evidence" value="ECO:0007669"/>
    <property type="project" value="UniProtKB-SubCell"/>
</dbReference>
<evidence type="ECO:0000256" key="2">
    <source>
        <dbReference type="ARBA" id="ARBA00009105"/>
    </source>
</evidence>
<evidence type="ECO:0000313" key="11">
    <source>
        <dbReference type="Proteomes" id="UP000243217"/>
    </source>
</evidence>
<dbReference type="GO" id="GO:0005794">
    <property type="term" value="C:Golgi apparatus"/>
    <property type="evidence" value="ECO:0007669"/>
    <property type="project" value="TreeGrafter"/>
</dbReference>
<keyword evidence="3" id="KW-0328">Glycosyltransferase</keyword>
<comment type="subcellular location">
    <subcellularLocation>
        <location evidence="1">Membrane</location>
        <topology evidence="1">Single-pass type II membrane protein</topology>
    </subcellularLocation>
</comment>
<evidence type="ECO:0000256" key="7">
    <source>
        <dbReference type="ARBA" id="ARBA00022989"/>
    </source>
</evidence>
<dbReference type="GO" id="GO:0006493">
    <property type="term" value="P:protein O-linked glycosylation"/>
    <property type="evidence" value="ECO:0007669"/>
    <property type="project" value="TreeGrafter"/>
</dbReference>
<keyword evidence="6" id="KW-0735">Signal-anchor</keyword>
<gene>
    <name evidence="10" type="ORF">THRCLA_02565</name>
</gene>
<keyword evidence="8" id="KW-0472">Membrane</keyword>
<keyword evidence="11" id="KW-1185">Reference proteome</keyword>
<keyword evidence="4" id="KW-0808">Transferase</keyword>
<dbReference type="Pfam" id="PF11051">
    <property type="entry name" value="Mannosyl_trans3"/>
    <property type="match status" value="1"/>
</dbReference>
<dbReference type="SUPFAM" id="SSF53448">
    <property type="entry name" value="Nucleotide-diphospho-sugar transferases"/>
    <property type="match status" value="1"/>
</dbReference>
<proteinExistence type="inferred from homology"/>
<evidence type="ECO:0000256" key="1">
    <source>
        <dbReference type="ARBA" id="ARBA00004606"/>
    </source>
</evidence>
<comment type="similarity">
    <text evidence="2">Belongs to the MNN1/MNT family.</text>
</comment>
<dbReference type="GO" id="GO:0000033">
    <property type="term" value="F:alpha-1,3-mannosyltransferase activity"/>
    <property type="evidence" value="ECO:0007669"/>
    <property type="project" value="TreeGrafter"/>
</dbReference>
<dbReference type="OrthoDB" id="430354at2759"/>
<dbReference type="PANTHER" id="PTHR31392">
    <property type="entry name" value="ALPHA-1,3-MANNOSYLTRANSFERASE MNN1-RELATED"/>
    <property type="match status" value="1"/>
</dbReference>
<dbReference type="AlphaFoldDB" id="A0A1W0A4S7"/>
<keyword evidence="5" id="KW-0812">Transmembrane</keyword>
<keyword evidence="7" id="KW-1133">Transmembrane helix</keyword>
<dbReference type="InterPro" id="IPR029044">
    <property type="entry name" value="Nucleotide-diphossugar_trans"/>
</dbReference>
<evidence type="ECO:0000256" key="9">
    <source>
        <dbReference type="ARBA" id="ARBA00023180"/>
    </source>
</evidence>
<protein>
    <recommendedName>
        <fullName evidence="12">Nucleotide-diphospho-sugar transferase domain-containing protein</fullName>
    </recommendedName>
</protein>
<evidence type="ECO:0000256" key="6">
    <source>
        <dbReference type="ARBA" id="ARBA00022968"/>
    </source>
</evidence>
<evidence type="ECO:0000256" key="3">
    <source>
        <dbReference type="ARBA" id="ARBA00022676"/>
    </source>
</evidence>
<dbReference type="STRING" id="74557.A0A1W0A4S7"/>
<sequence length="367" mass="42865">MPIGISLIHELRMRGNRNAIHVYHCLGELSAQSQRLLIDTDPLVLIFDPCTELVAEKNFTVELALDFRNFYLKPLALYHTKLKDTLIIDADCILFDDPTKLWQTEEYKSTGTLFFHDRVITTTSYLNGRHYYYAREESTLQELLRTWPYSDFDTTYNLSAYVLNSVSYNMRSDHEQDSSIVAIDKRRAKKPMEVLWRLITHQRFKTKYSWGDKENFWLAYELSHTPYSFSPHACAATGYVHENETRTVCGEIAQYFPTMDKIPKLLHVNGNALINPYRKTNPINGYSMALNSTRLDELLQHIPKYISPRSIRESTLNIPRDKSIPNECNYVDGAEYVPEDFKSHLQWRIQKTFDIASALDAFRQIYT</sequence>
<dbReference type="Proteomes" id="UP000243217">
    <property type="component" value="Unassembled WGS sequence"/>
</dbReference>
<dbReference type="EMBL" id="JNBS01000476">
    <property type="protein sequence ID" value="OQS05282.1"/>
    <property type="molecule type" value="Genomic_DNA"/>
</dbReference>
<keyword evidence="9" id="KW-0325">Glycoprotein</keyword>
<evidence type="ECO:0000256" key="4">
    <source>
        <dbReference type="ARBA" id="ARBA00022679"/>
    </source>
</evidence>
<evidence type="ECO:0000256" key="5">
    <source>
        <dbReference type="ARBA" id="ARBA00022692"/>
    </source>
</evidence>
<organism evidence="10 11">
    <name type="scientific">Thraustotheca clavata</name>
    <dbReference type="NCBI Taxonomy" id="74557"/>
    <lineage>
        <taxon>Eukaryota</taxon>
        <taxon>Sar</taxon>
        <taxon>Stramenopiles</taxon>
        <taxon>Oomycota</taxon>
        <taxon>Saprolegniomycetes</taxon>
        <taxon>Saprolegniales</taxon>
        <taxon>Achlyaceae</taxon>
        <taxon>Thraustotheca</taxon>
    </lineage>
</organism>
<evidence type="ECO:0000256" key="8">
    <source>
        <dbReference type="ARBA" id="ARBA00023136"/>
    </source>
</evidence>
<name>A0A1W0A4S7_9STRA</name>
<reference evidence="10 11" key="1">
    <citation type="journal article" date="2014" name="Genome Biol. Evol.">
        <title>The secreted proteins of Achlya hypogyna and Thraustotheca clavata identify the ancestral oomycete secretome and reveal gene acquisitions by horizontal gene transfer.</title>
        <authorList>
            <person name="Misner I."/>
            <person name="Blouin N."/>
            <person name="Leonard G."/>
            <person name="Richards T.A."/>
            <person name="Lane C.E."/>
        </authorList>
    </citation>
    <scope>NUCLEOTIDE SEQUENCE [LARGE SCALE GENOMIC DNA]</scope>
    <source>
        <strain evidence="10 11">ATCC 34112</strain>
    </source>
</reference>
<comment type="caution">
    <text evidence="10">The sequence shown here is derived from an EMBL/GenBank/DDBJ whole genome shotgun (WGS) entry which is preliminary data.</text>
</comment>
<evidence type="ECO:0000313" key="10">
    <source>
        <dbReference type="EMBL" id="OQS05282.1"/>
    </source>
</evidence>
<accession>A0A1W0A4S7</accession>
<dbReference type="InterPro" id="IPR022751">
    <property type="entry name" value="Alpha_mannosyltransferase"/>
</dbReference>
<dbReference type="PANTHER" id="PTHR31392:SF1">
    <property type="entry name" value="ALPHA-1,3-MANNOSYLTRANSFERASE MNN1-RELATED"/>
    <property type="match status" value="1"/>
</dbReference>